<accession>A0A450ZT16</accession>
<evidence type="ECO:0000313" key="2">
    <source>
        <dbReference type="EMBL" id="VFK56913.1"/>
    </source>
</evidence>
<evidence type="ECO:0000259" key="1">
    <source>
        <dbReference type="Pfam" id="PF01610"/>
    </source>
</evidence>
<feature type="domain" description="Transposase IS204/IS1001/IS1096/IS1165 DDE" evidence="1">
    <location>
        <begin position="40"/>
        <end position="134"/>
    </location>
</feature>
<sequence length="153" mass="17189">MTIQGVARHLGVSWDTIKDIQARYLQQRFAESKLRNLKRIAIDEIDIGGHSACLTIVMTVHNGAVVEVAQGKDAQTLLPFWKQLKHSRAEIEAVATDMGAAYIKAVTENLPKAALVFDRFHIIKLYNEKPQCRKIEINSPPHAPPWNISKRAP</sequence>
<dbReference type="Pfam" id="PF01610">
    <property type="entry name" value="DDE_Tnp_ISL3"/>
    <property type="match status" value="1"/>
</dbReference>
<name>A0A450ZT16_9GAMM</name>
<organism evidence="2">
    <name type="scientific">Candidatus Kentrum sp. TC</name>
    <dbReference type="NCBI Taxonomy" id="2126339"/>
    <lineage>
        <taxon>Bacteria</taxon>
        <taxon>Pseudomonadati</taxon>
        <taxon>Pseudomonadota</taxon>
        <taxon>Gammaproteobacteria</taxon>
        <taxon>Candidatus Kentrum</taxon>
    </lineage>
</organism>
<gene>
    <name evidence="2" type="ORF">BECKTC1821F_GA0114240_101315</name>
</gene>
<dbReference type="PANTHER" id="PTHR33498:SF1">
    <property type="entry name" value="TRANSPOSASE FOR INSERTION SEQUENCE ELEMENT IS1557"/>
    <property type="match status" value="1"/>
</dbReference>
<dbReference type="InterPro" id="IPR047951">
    <property type="entry name" value="Transpos_ISL3"/>
</dbReference>
<dbReference type="InterPro" id="IPR002560">
    <property type="entry name" value="Transposase_DDE"/>
</dbReference>
<dbReference type="PANTHER" id="PTHR33498">
    <property type="entry name" value="TRANSPOSASE FOR INSERTION SEQUENCE ELEMENT IS1557"/>
    <property type="match status" value="1"/>
</dbReference>
<dbReference type="AlphaFoldDB" id="A0A450ZT16"/>
<dbReference type="EMBL" id="CAADFW010000013">
    <property type="protein sequence ID" value="VFK56913.1"/>
    <property type="molecule type" value="Genomic_DNA"/>
</dbReference>
<protein>
    <submittedName>
        <fullName evidence="2">Transposase</fullName>
    </submittedName>
</protein>
<proteinExistence type="predicted"/>
<reference evidence="2" key="1">
    <citation type="submission" date="2019-02" db="EMBL/GenBank/DDBJ databases">
        <authorList>
            <person name="Gruber-Vodicka R. H."/>
            <person name="Seah K. B. B."/>
        </authorList>
    </citation>
    <scope>NUCLEOTIDE SEQUENCE</scope>
    <source>
        <strain evidence="2">BECK_BZ126</strain>
    </source>
</reference>